<dbReference type="PANTHER" id="PTHR44068">
    <property type="entry name" value="ZGC:194242"/>
    <property type="match status" value="1"/>
</dbReference>
<dbReference type="InterPro" id="IPR013216">
    <property type="entry name" value="Methyltransf_11"/>
</dbReference>
<dbReference type="InterPro" id="IPR029063">
    <property type="entry name" value="SAM-dependent_MTases_sf"/>
</dbReference>
<dbReference type="Pfam" id="PF08241">
    <property type="entry name" value="Methyltransf_11"/>
    <property type="match status" value="1"/>
</dbReference>
<name>A0A917ED85_9RHOB</name>
<evidence type="ECO:0000256" key="1">
    <source>
        <dbReference type="ARBA" id="ARBA00022679"/>
    </source>
</evidence>
<keyword evidence="3" id="KW-0489">Methyltransferase</keyword>
<comment type="caution">
    <text evidence="3">The sequence shown here is derived from an EMBL/GenBank/DDBJ whole genome shotgun (WGS) entry which is preliminary data.</text>
</comment>
<feature type="domain" description="Methyltransferase type 11" evidence="2">
    <location>
        <begin position="70"/>
        <end position="168"/>
    </location>
</feature>
<dbReference type="PANTHER" id="PTHR44068:SF11">
    <property type="entry name" value="GERANYL DIPHOSPHATE 2-C-METHYLTRANSFERASE"/>
    <property type="match status" value="1"/>
</dbReference>
<gene>
    <name evidence="3" type="ORF">GCM10011360_08330</name>
</gene>
<dbReference type="SUPFAM" id="SSF53335">
    <property type="entry name" value="S-adenosyl-L-methionine-dependent methyltransferases"/>
    <property type="match status" value="1"/>
</dbReference>
<protein>
    <submittedName>
        <fullName evidence="3">SAM-dependent methyltransferase</fullName>
    </submittedName>
</protein>
<proteinExistence type="predicted"/>
<dbReference type="GO" id="GO:0008757">
    <property type="term" value="F:S-adenosylmethionine-dependent methyltransferase activity"/>
    <property type="evidence" value="ECO:0007669"/>
    <property type="project" value="InterPro"/>
</dbReference>
<accession>A0A917ED85</accession>
<evidence type="ECO:0000259" key="2">
    <source>
        <dbReference type="Pfam" id="PF08241"/>
    </source>
</evidence>
<dbReference type="CDD" id="cd02440">
    <property type="entry name" value="AdoMet_MTases"/>
    <property type="match status" value="1"/>
</dbReference>
<dbReference type="AlphaFoldDB" id="A0A917ED85"/>
<keyword evidence="1" id="KW-0808">Transferase</keyword>
<evidence type="ECO:0000313" key="4">
    <source>
        <dbReference type="Proteomes" id="UP000612855"/>
    </source>
</evidence>
<dbReference type="GO" id="GO:0032259">
    <property type="term" value="P:methylation"/>
    <property type="evidence" value="ECO:0007669"/>
    <property type="project" value="UniProtKB-KW"/>
</dbReference>
<evidence type="ECO:0000313" key="3">
    <source>
        <dbReference type="EMBL" id="GGE22188.1"/>
    </source>
</evidence>
<dbReference type="InterPro" id="IPR050447">
    <property type="entry name" value="Erg6_SMT_methyltransf"/>
</dbReference>
<keyword evidence="4" id="KW-1185">Reference proteome</keyword>
<organism evidence="3 4">
    <name type="scientific">Primorskyibacter flagellatus</name>
    <dbReference type="NCBI Taxonomy" id="1387277"/>
    <lineage>
        <taxon>Bacteria</taxon>
        <taxon>Pseudomonadati</taxon>
        <taxon>Pseudomonadota</taxon>
        <taxon>Alphaproteobacteria</taxon>
        <taxon>Rhodobacterales</taxon>
        <taxon>Roseobacteraceae</taxon>
        <taxon>Primorskyibacter</taxon>
    </lineage>
</organism>
<dbReference type="Gene3D" id="3.40.50.150">
    <property type="entry name" value="Vaccinia Virus protein VP39"/>
    <property type="match status" value="1"/>
</dbReference>
<dbReference type="Proteomes" id="UP000612855">
    <property type="component" value="Unassembled WGS sequence"/>
</dbReference>
<dbReference type="EMBL" id="BMFJ01000001">
    <property type="protein sequence ID" value="GGE22188.1"/>
    <property type="molecule type" value="Genomic_DNA"/>
</dbReference>
<sequence length="277" mass="29186">MPDVDAALNTHYTTGHLREAFLAGIRASGADPDALRHEDIENGDEFHTGGGRATDDLLAQVPLARGMRVVDIGCGVGGPARKLAFHHGCHVTGIDPTEEFIDLARELSSRTGLSDLTEFVVGSGTDLPLADGSQDLALLLHVGMNIPDKPALMAEAFRVLKPGGHFAIFDVMRGGGSGSPGYPLPWSSVPETSFLEPLTAYRDMAEAAGFTLHASRDRSDFALDFTARMKAQLAESGPPPLGPHVMMGAGAPVRMANFNAAIAAGQTAPTELILRKP</sequence>
<reference evidence="4" key="1">
    <citation type="journal article" date="2019" name="Int. J. Syst. Evol. Microbiol.">
        <title>The Global Catalogue of Microorganisms (GCM) 10K type strain sequencing project: providing services to taxonomists for standard genome sequencing and annotation.</title>
        <authorList>
            <consortium name="The Broad Institute Genomics Platform"/>
            <consortium name="The Broad Institute Genome Sequencing Center for Infectious Disease"/>
            <person name="Wu L."/>
            <person name="Ma J."/>
        </authorList>
    </citation>
    <scope>NUCLEOTIDE SEQUENCE [LARGE SCALE GENOMIC DNA]</scope>
    <source>
        <strain evidence="4">CGMCC 1.12664</strain>
    </source>
</reference>